<organism evidence="1 2">
    <name type="scientific">Brassica carinata</name>
    <name type="common">Ethiopian mustard</name>
    <name type="synonym">Abyssinian cabbage</name>
    <dbReference type="NCBI Taxonomy" id="52824"/>
    <lineage>
        <taxon>Eukaryota</taxon>
        <taxon>Viridiplantae</taxon>
        <taxon>Streptophyta</taxon>
        <taxon>Embryophyta</taxon>
        <taxon>Tracheophyta</taxon>
        <taxon>Spermatophyta</taxon>
        <taxon>Magnoliopsida</taxon>
        <taxon>eudicotyledons</taxon>
        <taxon>Gunneridae</taxon>
        <taxon>Pentapetalae</taxon>
        <taxon>rosids</taxon>
        <taxon>malvids</taxon>
        <taxon>Brassicales</taxon>
        <taxon>Brassicaceae</taxon>
        <taxon>Brassiceae</taxon>
        <taxon>Brassica</taxon>
    </lineage>
</organism>
<reference evidence="1 2" key="1">
    <citation type="submission" date="2020-02" db="EMBL/GenBank/DDBJ databases">
        <authorList>
            <person name="Ma Q."/>
            <person name="Huang Y."/>
            <person name="Song X."/>
            <person name="Pei D."/>
        </authorList>
    </citation>
    <scope>NUCLEOTIDE SEQUENCE [LARGE SCALE GENOMIC DNA]</scope>
    <source>
        <strain evidence="1">Sxm20200214</strain>
        <tissue evidence="1">Leaf</tissue>
    </source>
</reference>
<evidence type="ECO:0000313" key="1">
    <source>
        <dbReference type="EMBL" id="KAG2254526.1"/>
    </source>
</evidence>
<proteinExistence type="predicted"/>
<gene>
    <name evidence="1" type="ORF">Bca52824_084662</name>
</gene>
<keyword evidence="2" id="KW-1185">Reference proteome</keyword>
<sequence length="74" mass="7921">MFVLQRCLGVSFSACRVGGPGSPVPVSLWSVCCVALCSPCWQRMEVSGGGGSVRPARSLWQRVGELSLVRLTRP</sequence>
<accession>A0A8X7TWF1</accession>
<evidence type="ECO:0000313" key="2">
    <source>
        <dbReference type="Proteomes" id="UP000886595"/>
    </source>
</evidence>
<dbReference type="AlphaFoldDB" id="A0A8X7TWF1"/>
<comment type="caution">
    <text evidence="1">The sequence shown here is derived from an EMBL/GenBank/DDBJ whole genome shotgun (WGS) entry which is preliminary data.</text>
</comment>
<protein>
    <submittedName>
        <fullName evidence="1">Uncharacterized protein</fullName>
    </submittedName>
</protein>
<name>A0A8X7TWF1_BRACI</name>
<dbReference type="EMBL" id="JAAMPC010000016">
    <property type="protein sequence ID" value="KAG2254526.1"/>
    <property type="molecule type" value="Genomic_DNA"/>
</dbReference>
<dbReference type="Proteomes" id="UP000886595">
    <property type="component" value="Unassembled WGS sequence"/>
</dbReference>